<evidence type="ECO:0000256" key="1">
    <source>
        <dbReference type="SAM" id="MobiDB-lite"/>
    </source>
</evidence>
<dbReference type="STRING" id="497965.Cyan7822_3592"/>
<dbReference type="KEGG" id="cyj:Cyan7822_3592"/>
<dbReference type="Proteomes" id="UP000008206">
    <property type="component" value="Chromosome"/>
</dbReference>
<dbReference type="InterPro" id="IPR010328">
    <property type="entry name" value="DUF928"/>
</dbReference>
<gene>
    <name evidence="2" type="ordered locus">Cyan7822_3592</name>
</gene>
<accession>E0UG32</accession>
<dbReference type="OrthoDB" id="536034at2"/>
<feature type="region of interest" description="Disordered" evidence="1">
    <location>
        <begin position="43"/>
        <end position="65"/>
    </location>
</feature>
<evidence type="ECO:0000313" key="2">
    <source>
        <dbReference type="EMBL" id="ADN15533.1"/>
    </source>
</evidence>
<evidence type="ECO:0000313" key="3">
    <source>
        <dbReference type="Proteomes" id="UP000008206"/>
    </source>
</evidence>
<dbReference type="RefSeq" id="WP_013323602.1">
    <property type="nucleotide sequence ID" value="NC_014501.1"/>
</dbReference>
<dbReference type="eggNOG" id="COG3087">
    <property type="taxonomic scope" value="Bacteria"/>
</dbReference>
<keyword evidence="3" id="KW-1185">Reference proteome</keyword>
<organism evidence="2 3">
    <name type="scientific">Gloeothece verrucosa (strain PCC 7822)</name>
    <name type="common">Cyanothece sp. (strain PCC 7822)</name>
    <dbReference type="NCBI Taxonomy" id="497965"/>
    <lineage>
        <taxon>Bacteria</taxon>
        <taxon>Bacillati</taxon>
        <taxon>Cyanobacteriota</taxon>
        <taxon>Cyanophyceae</taxon>
        <taxon>Oscillatoriophycideae</taxon>
        <taxon>Chroococcales</taxon>
        <taxon>Aphanothecaceae</taxon>
        <taxon>Gloeothece</taxon>
        <taxon>Gloeothece verrucosa</taxon>
    </lineage>
</organism>
<protein>
    <recommendedName>
        <fullName evidence="4">DUF928 domain-containing protein</fullName>
    </recommendedName>
</protein>
<dbReference type="HOGENOM" id="CLU_061545_0_1_3"/>
<evidence type="ECO:0008006" key="4">
    <source>
        <dbReference type="Google" id="ProtNLM"/>
    </source>
</evidence>
<dbReference type="Pfam" id="PF06051">
    <property type="entry name" value="DUF928"/>
    <property type="match status" value="1"/>
</dbReference>
<reference evidence="3" key="1">
    <citation type="journal article" date="2011" name="MBio">
        <title>Novel metabolic attributes of the genus Cyanothece, comprising a group of unicellular nitrogen-fixing Cyanobacteria.</title>
        <authorList>
            <person name="Bandyopadhyay A."/>
            <person name="Elvitigala T."/>
            <person name="Welsh E."/>
            <person name="Stockel J."/>
            <person name="Liberton M."/>
            <person name="Min H."/>
            <person name="Sherman L.A."/>
            <person name="Pakrasi H.B."/>
        </authorList>
    </citation>
    <scope>NUCLEOTIDE SEQUENCE [LARGE SCALE GENOMIC DNA]</scope>
    <source>
        <strain evidence="3">PCC 7822</strain>
    </source>
</reference>
<sequence>MTFKNFNKQLILLLILVESVTIIYSGLLLAKENAPINKNPKIVFKPPESAKPRTSVGGASRRDEKCPEDAQQIGPFLTAVIPANQQALTLQDHPTVLVYLPATSTEVAFFSITEETSSSSNKQQHYQTFFPLPKKAGIIRLKLPADAFDLQIGKTYKWSFVMMCNNKLRPDNPSVAGTIERVALSSTLTEQLKQAKPLEQAALYGEFGLWYDAINTLAKLREADPNNSELMMVWQDLLNSATVGLNMLAKQPLVH</sequence>
<proteinExistence type="predicted"/>
<name>E0UG32_GLOV7</name>
<dbReference type="EMBL" id="CP002198">
    <property type="protein sequence ID" value="ADN15533.1"/>
    <property type="molecule type" value="Genomic_DNA"/>
</dbReference>
<dbReference type="AlphaFoldDB" id="E0UG32"/>